<dbReference type="Pfam" id="PF00990">
    <property type="entry name" value="GGDEF"/>
    <property type="match status" value="1"/>
</dbReference>
<evidence type="ECO:0000256" key="1">
    <source>
        <dbReference type="ARBA" id="ARBA00001946"/>
    </source>
</evidence>
<dbReference type="HOGENOM" id="CLU_000445_70_49_6"/>
<feature type="transmembrane region" description="Helical" evidence="3">
    <location>
        <begin position="24"/>
        <end position="44"/>
    </location>
</feature>
<dbReference type="InterPro" id="IPR000700">
    <property type="entry name" value="PAS-assoc_C"/>
</dbReference>
<dbReference type="InterPro" id="IPR001633">
    <property type="entry name" value="EAL_dom"/>
</dbReference>
<feature type="coiled-coil region" evidence="2">
    <location>
        <begin position="292"/>
        <end position="337"/>
    </location>
</feature>
<keyword evidence="3" id="KW-1133">Transmembrane helix</keyword>
<keyword evidence="2" id="KW-0175">Coiled coil</keyword>
<dbReference type="SUPFAM" id="SSF141868">
    <property type="entry name" value="EAL domain-like"/>
    <property type="match status" value="1"/>
</dbReference>
<dbReference type="CDD" id="cd01949">
    <property type="entry name" value="GGDEF"/>
    <property type="match status" value="1"/>
</dbReference>
<feature type="domain" description="PAC" evidence="5">
    <location>
        <begin position="416"/>
        <end position="468"/>
    </location>
</feature>
<feature type="transmembrane region" description="Helical" evidence="3">
    <location>
        <begin position="167"/>
        <end position="186"/>
    </location>
</feature>
<dbReference type="eggNOG" id="COG3447">
    <property type="taxonomic scope" value="Bacteria"/>
</dbReference>
<dbReference type="PROSITE" id="PS50883">
    <property type="entry name" value="EAL"/>
    <property type="match status" value="1"/>
</dbReference>
<dbReference type="Gene3D" id="3.30.450.20">
    <property type="entry name" value="PAS domain"/>
    <property type="match status" value="1"/>
</dbReference>
<dbReference type="eggNOG" id="COG5001">
    <property type="taxonomic scope" value="Bacteria"/>
</dbReference>
<dbReference type="InterPro" id="IPR035919">
    <property type="entry name" value="EAL_sf"/>
</dbReference>
<dbReference type="EMBL" id="CP000155">
    <property type="protein sequence ID" value="ABC28751.1"/>
    <property type="molecule type" value="Genomic_DNA"/>
</dbReference>
<dbReference type="GO" id="GO:0003824">
    <property type="term" value="F:catalytic activity"/>
    <property type="evidence" value="ECO:0007669"/>
    <property type="project" value="UniProtKB-ARBA"/>
</dbReference>
<dbReference type="Gene3D" id="3.20.20.450">
    <property type="entry name" value="EAL domain"/>
    <property type="match status" value="1"/>
</dbReference>
<dbReference type="Pfam" id="PF00563">
    <property type="entry name" value="EAL"/>
    <property type="match status" value="1"/>
</dbReference>
<dbReference type="SUPFAM" id="SSF55785">
    <property type="entry name" value="PYP-like sensor domain (PAS domain)"/>
    <property type="match status" value="1"/>
</dbReference>
<dbReference type="SMART" id="SM00091">
    <property type="entry name" value="PAS"/>
    <property type="match status" value="1"/>
</dbReference>
<dbReference type="KEGG" id="hch:HCH_01916"/>
<feature type="transmembrane region" description="Helical" evidence="3">
    <location>
        <begin position="206"/>
        <end position="233"/>
    </location>
</feature>
<dbReference type="STRING" id="349521.HCH_01916"/>
<sequence length="912" mass="101674">MPDDNGLISNDSPSTSGRGDWRTLLIVTVVATVSALSAGLFISVESLPWIWPSAAVCAIAYFHYGLRSLPVIIIATITGVLALWRQEYPHSLIAALPLTATISALLCAQPILLKRLYLLLQTNVTPPHSETRLWNLLASLFLSSLAASLPIALLVGGAIPGEALLQTTLYLLYSIGMPILLTVPVYTQWRRRKEFYSLAVDRIWEVLVWTALLIVAGGLLIKNGGMALFLLLPLYAWSSLRFGRFGGVLAVCLSGLAALLAYGYGDTRYNSLAHFNLFHSEVAVMTIFSLYLSALAADRARVEDAIEQLVQRRTRELEAVNQELQDEVHIRKQAERSFRTSTRRYRAIIETAGSPIIVMDKNFRIVQWNGAASRLFGYHREDIYGKNYITCFVPKAFQDETAWKITKVLETGVPVENLESEMTAADGGSHVMLWNINRVVDVDEELTQAIIIGQDISTIRETQNQLHFLAHYDVLTGAANRRLFEDRCRQALKQASRRQHDVGLISLDIDHFKRINDTLGHDAGDALLQEICRRLASCVREEDTIARLGGDEFAILLNRVNGAEDCDLVGRNLLEAITRPVDLPGQQLVITTSIGVTVSPRDGVEYSVLLKNADMAMYRAKKAGRNNIQMYQKEMNDELTHQINTEQELRAAISGHQFDIYYQPQIDLENQHIVGLEALLRWRHPKRGVLAPHEFISVAEQTGLLPALGEWIFYNACLQCRAIQAMSRSHVQVAINISARQLHHPQMVETLKRVIAEIRVNPAFLNLEIGEQVLVNNPAEAAEILGGLKEIGVNITIDSFGSGLSSLSNLARLPVDAVKIDRALTRNVPGDDYDAAILETLLSIASRMHMRVIVEGIERTEQETFFRNHNVRYVQGHLYSLPMPSDQLPEFFNALKQGVLNPEGGQIGLPLN</sequence>
<dbReference type="GO" id="GO:0006355">
    <property type="term" value="P:regulation of DNA-templated transcription"/>
    <property type="evidence" value="ECO:0007669"/>
    <property type="project" value="InterPro"/>
</dbReference>
<evidence type="ECO:0000259" key="7">
    <source>
        <dbReference type="PROSITE" id="PS50887"/>
    </source>
</evidence>
<keyword evidence="3" id="KW-0812">Transmembrane</keyword>
<feature type="transmembrane region" description="Helical" evidence="3">
    <location>
        <begin position="91"/>
        <end position="113"/>
    </location>
</feature>
<gene>
    <name evidence="8" type="ordered locus">HCH_01916</name>
</gene>
<dbReference type="InterPro" id="IPR013767">
    <property type="entry name" value="PAS_fold"/>
</dbReference>
<proteinExistence type="predicted"/>
<dbReference type="NCBIfam" id="TIGR00229">
    <property type="entry name" value="sensory_box"/>
    <property type="match status" value="1"/>
</dbReference>
<evidence type="ECO:0000259" key="4">
    <source>
        <dbReference type="PROSITE" id="PS50112"/>
    </source>
</evidence>
<dbReference type="SMART" id="SM00052">
    <property type="entry name" value="EAL"/>
    <property type="match status" value="1"/>
</dbReference>
<feature type="domain" description="PAS" evidence="4">
    <location>
        <begin position="341"/>
        <end position="412"/>
    </location>
</feature>
<evidence type="ECO:0000259" key="6">
    <source>
        <dbReference type="PROSITE" id="PS50883"/>
    </source>
</evidence>
<keyword evidence="3" id="KW-0472">Membrane</keyword>
<evidence type="ECO:0000313" key="8">
    <source>
        <dbReference type="EMBL" id="ABC28751.1"/>
    </source>
</evidence>
<dbReference type="InterPro" id="IPR052155">
    <property type="entry name" value="Biofilm_reg_signaling"/>
</dbReference>
<evidence type="ECO:0000256" key="3">
    <source>
        <dbReference type="SAM" id="Phobius"/>
    </source>
</evidence>
<dbReference type="PROSITE" id="PS50113">
    <property type="entry name" value="PAC"/>
    <property type="match status" value="1"/>
</dbReference>
<dbReference type="PANTHER" id="PTHR44757">
    <property type="entry name" value="DIGUANYLATE CYCLASE DGCP"/>
    <property type="match status" value="1"/>
</dbReference>
<feature type="transmembrane region" description="Helical" evidence="3">
    <location>
        <begin position="245"/>
        <end position="265"/>
    </location>
</feature>
<dbReference type="PANTHER" id="PTHR44757:SF2">
    <property type="entry name" value="BIOFILM ARCHITECTURE MAINTENANCE PROTEIN MBAA"/>
    <property type="match status" value="1"/>
</dbReference>
<accession>Q2SKS3</accession>
<comment type="cofactor">
    <cofactor evidence="1">
        <name>Mg(2+)</name>
        <dbReference type="ChEBI" id="CHEBI:18420"/>
    </cofactor>
</comment>
<dbReference type="SUPFAM" id="SSF55073">
    <property type="entry name" value="Nucleotide cyclase"/>
    <property type="match status" value="1"/>
</dbReference>
<feature type="transmembrane region" description="Helical" evidence="3">
    <location>
        <begin position="133"/>
        <end position="155"/>
    </location>
</feature>
<evidence type="ECO:0000259" key="5">
    <source>
        <dbReference type="PROSITE" id="PS50113"/>
    </source>
</evidence>
<dbReference type="FunFam" id="3.30.70.270:FF:000001">
    <property type="entry name" value="Diguanylate cyclase domain protein"/>
    <property type="match status" value="1"/>
</dbReference>
<dbReference type="RefSeq" id="WP_011395822.1">
    <property type="nucleotide sequence ID" value="NC_007645.1"/>
</dbReference>
<feature type="transmembrane region" description="Helical" evidence="3">
    <location>
        <begin position="277"/>
        <end position="297"/>
    </location>
</feature>
<dbReference type="Pfam" id="PF00989">
    <property type="entry name" value="PAS"/>
    <property type="match status" value="1"/>
</dbReference>
<dbReference type="Proteomes" id="UP000000238">
    <property type="component" value="Chromosome"/>
</dbReference>
<name>Q2SKS3_HAHCH</name>
<dbReference type="AlphaFoldDB" id="Q2SKS3"/>
<evidence type="ECO:0000256" key="2">
    <source>
        <dbReference type="SAM" id="Coils"/>
    </source>
</evidence>
<dbReference type="InterPro" id="IPR043128">
    <property type="entry name" value="Rev_trsase/Diguanyl_cyclase"/>
</dbReference>
<feature type="domain" description="GGDEF" evidence="7">
    <location>
        <begin position="500"/>
        <end position="633"/>
    </location>
</feature>
<dbReference type="CDD" id="cd01948">
    <property type="entry name" value="EAL"/>
    <property type="match status" value="1"/>
</dbReference>
<dbReference type="InterPro" id="IPR000014">
    <property type="entry name" value="PAS"/>
</dbReference>
<dbReference type="SMART" id="SM00267">
    <property type="entry name" value="GGDEF"/>
    <property type="match status" value="1"/>
</dbReference>
<dbReference type="PROSITE" id="PS50112">
    <property type="entry name" value="PAS"/>
    <property type="match status" value="1"/>
</dbReference>
<dbReference type="InterPro" id="IPR035965">
    <property type="entry name" value="PAS-like_dom_sf"/>
</dbReference>
<dbReference type="NCBIfam" id="TIGR00254">
    <property type="entry name" value="GGDEF"/>
    <property type="match status" value="1"/>
</dbReference>
<reference evidence="8 9" key="1">
    <citation type="journal article" date="2005" name="Nucleic Acids Res.">
        <title>Genomic blueprint of Hahella chejuensis, a marine microbe producing an algicidal agent.</title>
        <authorList>
            <person name="Jeong H."/>
            <person name="Yim J.H."/>
            <person name="Lee C."/>
            <person name="Choi S.-H."/>
            <person name="Park Y.K."/>
            <person name="Yoon S.H."/>
            <person name="Hur C.-G."/>
            <person name="Kang H.-Y."/>
            <person name="Kim D."/>
            <person name="Lee H.H."/>
            <person name="Park K.H."/>
            <person name="Park S.-H."/>
            <person name="Park H.-S."/>
            <person name="Lee H.K."/>
            <person name="Oh T.K."/>
            <person name="Kim J.F."/>
        </authorList>
    </citation>
    <scope>NUCLEOTIDE SEQUENCE [LARGE SCALE GENOMIC DNA]</scope>
    <source>
        <strain evidence="8 9">KCTC 2396</strain>
    </source>
</reference>
<dbReference type="InterPro" id="IPR029787">
    <property type="entry name" value="Nucleotide_cyclase"/>
</dbReference>
<protein>
    <submittedName>
        <fullName evidence="8">Predicted signal transduction protein containing a membrane domain, an EAL and a GGDEF domain</fullName>
    </submittedName>
</protein>
<dbReference type="PROSITE" id="PS50887">
    <property type="entry name" value="GGDEF"/>
    <property type="match status" value="1"/>
</dbReference>
<dbReference type="OrthoDB" id="6188503at2"/>
<keyword evidence="9" id="KW-1185">Reference proteome</keyword>
<feature type="transmembrane region" description="Helical" evidence="3">
    <location>
        <begin position="64"/>
        <end position="84"/>
    </location>
</feature>
<dbReference type="Gene3D" id="3.30.70.270">
    <property type="match status" value="1"/>
</dbReference>
<organism evidence="8 9">
    <name type="scientific">Hahella chejuensis (strain KCTC 2396)</name>
    <dbReference type="NCBI Taxonomy" id="349521"/>
    <lineage>
        <taxon>Bacteria</taxon>
        <taxon>Pseudomonadati</taxon>
        <taxon>Pseudomonadota</taxon>
        <taxon>Gammaproteobacteria</taxon>
        <taxon>Oceanospirillales</taxon>
        <taxon>Hahellaceae</taxon>
        <taxon>Hahella</taxon>
    </lineage>
</organism>
<dbReference type="InterPro" id="IPR000160">
    <property type="entry name" value="GGDEF_dom"/>
</dbReference>
<evidence type="ECO:0000313" key="9">
    <source>
        <dbReference type="Proteomes" id="UP000000238"/>
    </source>
</evidence>
<feature type="domain" description="EAL" evidence="6">
    <location>
        <begin position="642"/>
        <end position="896"/>
    </location>
</feature>
<dbReference type="CDD" id="cd00130">
    <property type="entry name" value="PAS"/>
    <property type="match status" value="1"/>
</dbReference>